<evidence type="ECO:0000256" key="1">
    <source>
        <dbReference type="SAM" id="MobiDB-lite"/>
    </source>
</evidence>
<evidence type="ECO:0000313" key="2">
    <source>
        <dbReference type="EMBL" id="OQP79561.1"/>
    </source>
</evidence>
<evidence type="ECO:0000313" key="3">
    <source>
        <dbReference type="Proteomes" id="UP000050546"/>
    </source>
</evidence>
<feature type="region of interest" description="Disordered" evidence="1">
    <location>
        <begin position="19"/>
        <end position="40"/>
    </location>
</feature>
<reference evidence="2 3" key="1">
    <citation type="journal article" date="2016" name="Plant Pathol.">
        <title>Genetic characterization of strains named as Xanthomonas axonopodis pv. dieffenbachiae leads to a taxonomic revision of the X. axonopodis species complex.</title>
        <authorList>
            <person name="Constantin E.C."/>
            <person name="Cleenwerck I."/>
            <person name="Maes M."/>
            <person name="Baeyen S."/>
            <person name="Van Malderghem C."/>
            <person name="De Vos P."/>
            <person name="Cottyn B."/>
        </authorList>
    </citation>
    <scope>NUCLEOTIDE SEQUENCE [LARGE SCALE GENOMIC DNA]</scope>
    <source>
        <strain evidence="2 3">LMG 25940</strain>
    </source>
</reference>
<reference evidence="2 3" key="2">
    <citation type="journal article" date="2017" name="Plant Pathol.">
        <title>Pathogenicity and virulence gene content of Xanthomonas strains infecting Araceae, formerly known as Xanthomonas axonopodis pv. dieffenbachiae.</title>
        <authorList>
            <person name="Constantin E.C."/>
            <person name="Haegeman A."/>
            <person name="Van Vaerenbergh J."/>
            <person name="Baeyen S."/>
            <person name="Van Malderghem C."/>
            <person name="Maes M."/>
            <person name="Cottyn B."/>
        </authorList>
    </citation>
    <scope>NUCLEOTIDE SEQUENCE [LARGE SCALE GENOMIC DNA]</scope>
    <source>
        <strain evidence="2 3">LMG 25940</strain>
    </source>
</reference>
<comment type="caution">
    <text evidence="2">The sequence shown here is derived from an EMBL/GenBank/DDBJ whole genome shotgun (WGS) entry which is preliminary data.</text>
</comment>
<dbReference type="AlphaFoldDB" id="A0A1V9H9K8"/>
<accession>A0A1V9H9K8</accession>
<dbReference type="Proteomes" id="UP000050546">
    <property type="component" value="Unassembled WGS sequence"/>
</dbReference>
<name>A0A1V9H9K8_9XANT</name>
<proteinExistence type="predicted"/>
<organism evidence="2 3">
    <name type="scientific">Xanthomonas phaseoli pv. dieffenbachiae</name>
    <dbReference type="NCBI Taxonomy" id="92828"/>
    <lineage>
        <taxon>Bacteria</taxon>
        <taxon>Pseudomonadati</taxon>
        <taxon>Pseudomonadota</taxon>
        <taxon>Gammaproteobacteria</taxon>
        <taxon>Lysobacterales</taxon>
        <taxon>Lysobacteraceae</taxon>
        <taxon>Xanthomonas</taxon>
    </lineage>
</organism>
<protein>
    <submittedName>
        <fullName evidence="2">Uncharacterized protein</fullName>
    </submittedName>
</protein>
<sequence length="76" mass="7827">MSAIVAFSAGQAFYAPLRPLNTTAGSTSGRKRDARGSQLSHHAPLRAFAAHTLLRALAAYPISAASGLPGHQRSAA</sequence>
<gene>
    <name evidence="2" type="ORF">IM53_009760</name>
</gene>
<dbReference type="EMBL" id="JPYI02000066">
    <property type="protein sequence ID" value="OQP79561.1"/>
    <property type="molecule type" value="Genomic_DNA"/>
</dbReference>